<dbReference type="Gene3D" id="1.50.10.20">
    <property type="match status" value="1"/>
</dbReference>
<dbReference type="SUPFAM" id="SSF48208">
    <property type="entry name" value="Six-hairpin glycosidases"/>
    <property type="match status" value="1"/>
</dbReference>
<dbReference type="Pfam" id="PF03663">
    <property type="entry name" value="Glyco_hydro_76"/>
    <property type="match status" value="1"/>
</dbReference>
<organism evidence="1 2">
    <name type="scientific">Glutamicibacter nicotianae</name>
    <name type="common">Arthrobacter nicotianae</name>
    <dbReference type="NCBI Taxonomy" id="37929"/>
    <lineage>
        <taxon>Bacteria</taxon>
        <taxon>Bacillati</taxon>
        <taxon>Actinomycetota</taxon>
        <taxon>Actinomycetes</taxon>
        <taxon>Micrococcales</taxon>
        <taxon>Micrococcaceae</taxon>
        <taxon>Glutamicibacter</taxon>
    </lineage>
</organism>
<comment type="caution">
    <text evidence="1">The sequence shown here is derived from an EMBL/GenBank/DDBJ whole genome shotgun (WGS) entry which is preliminary data.</text>
</comment>
<gene>
    <name evidence="1" type="ORF">ANI01nite_18440</name>
</gene>
<name>A0ABQ0RMC8_GLUNI</name>
<dbReference type="RefSeq" id="WP_141357548.1">
    <property type="nucleotide sequence ID" value="NZ_BAAAWM010000001.1"/>
</dbReference>
<accession>A0ABQ0RMC8</accession>
<dbReference type="EMBL" id="BJNE01000006">
    <property type="protein sequence ID" value="GEC12641.1"/>
    <property type="molecule type" value="Genomic_DNA"/>
</dbReference>
<proteinExistence type="predicted"/>
<evidence type="ECO:0000313" key="2">
    <source>
        <dbReference type="Proteomes" id="UP000316242"/>
    </source>
</evidence>
<dbReference type="GO" id="GO:0016787">
    <property type="term" value="F:hydrolase activity"/>
    <property type="evidence" value="ECO:0007669"/>
    <property type="project" value="UniProtKB-KW"/>
</dbReference>
<dbReference type="Proteomes" id="UP000316242">
    <property type="component" value="Unassembled WGS sequence"/>
</dbReference>
<protein>
    <submittedName>
        <fullName evidence="1">Glycoside hydrolase</fullName>
    </submittedName>
</protein>
<reference evidence="1 2" key="1">
    <citation type="submission" date="2019-06" db="EMBL/GenBank/DDBJ databases">
        <title>Whole genome shotgun sequence of Glutamicibacter nicotianae NBRC 14234.</title>
        <authorList>
            <person name="Hosoyama A."/>
            <person name="Uohara A."/>
            <person name="Ohji S."/>
            <person name="Ichikawa N."/>
        </authorList>
    </citation>
    <scope>NUCLEOTIDE SEQUENCE [LARGE SCALE GENOMIC DNA]</scope>
    <source>
        <strain evidence="1 2">NBRC 14234</strain>
    </source>
</reference>
<keyword evidence="2" id="KW-1185">Reference proteome</keyword>
<dbReference type="InterPro" id="IPR005198">
    <property type="entry name" value="Glyco_hydro_76"/>
</dbReference>
<dbReference type="InterPro" id="IPR053169">
    <property type="entry name" value="MUG_Protein"/>
</dbReference>
<sequence length="359" mass="39624">MPREPEGTMESMQELAHQAAIDTHQRFGRRVLRLPGTWIGQSYSRAHRLRDGSLLSDLNGCAHPFSEWNYWWQAHYLDAIIDDGHSYLAAGDAESARAELARANHLLRGIRIRNFGMLPNYFFDDMAWLALASGRLAQFTLAVTGEGNHAAQTAMRVLGEQLQAGMDEVLGGGLYWSKNRDFKNTPANAPAALFFGRTGQEDTARQVLQWLEKNLFSAERGLYLDGLRLTSQGHTMEPAVYTYNQGTVLGALLELGEPADLAHAQVLIDATTHSLSSAARVLAFNRGGDGNLFAGILCRYLALAAKDHRLEAPSREQARQLVTATAGHLIDQEPRRLSAAVQRWMIFAAAAQIELEAGE</sequence>
<evidence type="ECO:0000313" key="1">
    <source>
        <dbReference type="EMBL" id="GEC12641.1"/>
    </source>
</evidence>
<dbReference type="InterPro" id="IPR008928">
    <property type="entry name" value="6-hairpin_glycosidase_sf"/>
</dbReference>
<dbReference type="PANTHER" id="PTHR47791:SF3">
    <property type="entry name" value="MEIOTICALLY UP-REGULATED GENE 191 PROTEIN"/>
    <property type="match status" value="1"/>
</dbReference>
<keyword evidence="1" id="KW-0378">Hydrolase</keyword>
<dbReference type="PANTHER" id="PTHR47791">
    <property type="entry name" value="MEIOTICALLY UP-REGULATED GENE 191 PROTEIN"/>
    <property type="match status" value="1"/>
</dbReference>